<evidence type="ECO:0000313" key="3">
    <source>
        <dbReference type="Proteomes" id="UP000295431"/>
    </source>
</evidence>
<feature type="domain" description="Knr4/Smi1-like" evidence="1">
    <location>
        <begin position="36"/>
        <end position="166"/>
    </location>
</feature>
<comment type="caution">
    <text evidence="2">The sequence shown here is derived from an EMBL/GenBank/DDBJ whole genome shotgun (WGS) entry which is preliminary data.</text>
</comment>
<accession>A0A4R4N8N8</accession>
<dbReference type="Proteomes" id="UP000295431">
    <property type="component" value="Unassembled WGS sequence"/>
</dbReference>
<evidence type="ECO:0000259" key="1">
    <source>
        <dbReference type="SMART" id="SM00860"/>
    </source>
</evidence>
<dbReference type="AlphaFoldDB" id="A0A4R4N8N8"/>
<reference evidence="2 3" key="1">
    <citation type="submission" date="2019-03" db="EMBL/GenBank/DDBJ databases">
        <title>Draft genome sequences of novel Actinobacteria.</title>
        <authorList>
            <person name="Sahin N."/>
            <person name="Ay H."/>
            <person name="Saygin H."/>
        </authorList>
    </citation>
    <scope>NUCLEOTIDE SEQUENCE [LARGE SCALE GENOMIC DNA]</scope>
    <source>
        <strain evidence="2 3">DSM 45347</strain>
    </source>
</reference>
<gene>
    <name evidence="2" type="ORF">E1284_35700</name>
</gene>
<dbReference type="Pfam" id="PF09346">
    <property type="entry name" value="SMI1_KNR4"/>
    <property type="match status" value="1"/>
</dbReference>
<dbReference type="SUPFAM" id="SSF160631">
    <property type="entry name" value="SMI1/KNR4-like"/>
    <property type="match status" value="1"/>
</dbReference>
<dbReference type="RefSeq" id="WP_131944581.1">
    <property type="nucleotide sequence ID" value="NZ_BAAAMX010000050.1"/>
</dbReference>
<evidence type="ECO:0000313" key="2">
    <source>
        <dbReference type="EMBL" id="TDC05259.1"/>
    </source>
</evidence>
<proteinExistence type="predicted"/>
<name>A0A4R4N8N8_9ACTN</name>
<protein>
    <submittedName>
        <fullName evidence="2">SMI1/KNR4 family protein</fullName>
    </submittedName>
</protein>
<sequence length="216" mass="23347">MSTDADGIEQLTAAWGRIEAWLGAHAPASAALLRAPASEAGIAAAESALEVQLPATLAAWYRIHDGMAEDQSSEAPHVAGILPSRKTMLPLDRVVSEYRTRTGDWAREAGIVPFARTPGDGWSGWYIDARRDAPSFGNLGSWAVDQADEPYPWPSDGWPLPDWLTETAAALEQGRPLRRPDGTEETGDRPALYLGGLTWVDARDLHIDAVVLDGPR</sequence>
<dbReference type="EMBL" id="SMJW01000309">
    <property type="protein sequence ID" value="TDC05259.1"/>
    <property type="molecule type" value="Genomic_DNA"/>
</dbReference>
<dbReference type="SMART" id="SM00860">
    <property type="entry name" value="SMI1_KNR4"/>
    <property type="match status" value="1"/>
</dbReference>
<dbReference type="OrthoDB" id="3466111at2"/>
<dbReference type="InterPro" id="IPR037883">
    <property type="entry name" value="Knr4/Smi1-like_sf"/>
</dbReference>
<keyword evidence="3" id="KW-1185">Reference proteome</keyword>
<organism evidence="2 3">
    <name type="scientific">Actinomadura bangladeshensis</name>
    <dbReference type="NCBI Taxonomy" id="453573"/>
    <lineage>
        <taxon>Bacteria</taxon>
        <taxon>Bacillati</taxon>
        <taxon>Actinomycetota</taxon>
        <taxon>Actinomycetes</taxon>
        <taxon>Streptosporangiales</taxon>
        <taxon>Thermomonosporaceae</taxon>
        <taxon>Actinomadura</taxon>
    </lineage>
</organism>
<dbReference type="InterPro" id="IPR018958">
    <property type="entry name" value="Knr4/Smi1-like_dom"/>
</dbReference>